<dbReference type="PANTHER" id="PTHR32305">
    <property type="match status" value="1"/>
</dbReference>
<sequence>MSHFSFIYNRVNRLKGVQEPGGIKTTFEYDKAGNRTAQIEVMAGAVKLTNYSYNNKNQLERETLQEAGKTIEKTYHYDANGNLVSKADHQIQALSDKDLENVALSLVGEGSTDALTLYQYNEYNQLIKTITGNQTIAYGYNIEGYRDAKHTITQNKIGSISEETLLFIYDGSKVILETDITGNIKAENTYGLNLIARKADNEKAYYLYNAHGDVTALTDPAGKILGTYQYDAFGNIREKTYEKPNPYTYAGYRYDEEIDLYYLNARYYDPKIARFITQDTYKGQLNDPLSLNLYTYCANNPISYYDPTGFAYVWNRYGEIIGSTSGNKDYTDYSKTATDTHGGSHMADKEWSSGGSKSSSSGSSKSGSSSSSGSSSQTSSSSYVMKPNQFNETIYKLVGLTTYFAVKSTNAIAEKMSSYEDVVYLSAPVTLFDFAGDEGSDKVDNKTTFIRKITIDNSDITLTLFGELIVNENFSIDKAWRIGKNQPYTDGHTLKLYTLNEDNNKYMLLEGQVYVEKPEELDIDASILTDFQARVNSGYYIDSLSFGIGNLGGSLGTKISSFIDGFMYTCSKYNEDYFVADAKRGDLKISIKSVDTVGRKFLSKGTFYATDYFFAPRNDKRYYLYDKRDWGHITKTMNLDD</sequence>
<dbReference type="AlphaFoldDB" id="A0A1D8GGB9"/>
<dbReference type="Pfam" id="PF05593">
    <property type="entry name" value="RHS_repeat"/>
    <property type="match status" value="2"/>
</dbReference>
<evidence type="ECO:0000313" key="3">
    <source>
        <dbReference type="Proteomes" id="UP000095743"/>
    </source>
</evidence>
<accession>A0A1D8GGB9</accession>
<gene>
    <name evidence="2" type="ORF">Gferi_10415</name>
</gene>
<dbReference type="Proteomes" id="UP000095743">
    <property type="component" value="Chromosome"/>
</dbReference>
<dbReference type="InterPro" id="IPR031325">
    <property type="entry name" value="RHS_repeat"/>
</dbReference>
<proteinExistence type="predicted"/>
<dbReference type="NCBIfam" id="TIGR03696">
    <property type="entry name" value="Rhs_assc_core"/>
    <property type="match status" value="1"/>
</dbReference>
<name>A0A1D8GGB9_9FIRM</name>
<dbReference type="EMBL" id="CP017269">
    <property type="protein sequence ID" value="AOT69961.1"/>
    <property type="molecule type" value="Genomic_DNA"/>
</dbReference>
<dbReference type="KEGG" id="gfe:Gferi_10415"/>
<organism evidence="2 3">
    <name type="scientific">Geosporobacter ferrireducens</name>
    <dbReference type="NCBI Taxonomy" id="1424294"/>
    <lineage>
        <taxon>Bacteria</taxon>
        <taxon>Bacillati</taxon>
        <taxon>Bacillota</taxon>
        <taxon>Clostridia</taxon>
        <taxon>Peptostreptococcales</taxon>
        <taxon>Thermotaleaceae</taxon>
        <taxon>Geosporobacter</taxon>
    </lineage>
</organism>
<dbReference type="STRING" id="1424294.Gferi_10415"/>
<feature type="compositionally biased region" description="Low complexity" evidence="1">
    <location>
        <begin position="352"/>
        <end position="382"/>
    </location>
</feature>
<reference evidence="2 3" key="1">
    <citation type="submission" date="2016-09" db="EMBL/GenBank/DDBJ databases">
        <title>Genomic analysis reveals versatility of anaerobic energy metabolism of Geosporobacter ferrireducens IRF9 of phylum Firmicutes.</title>
        <authorList>
            <person name="Kim S.-J."/>
        </authorList>
    </citation>
    <scope>NUCLEOTIDE SEQUENCE [LARGE SCALE GENOMIC DNA]</scope>
    <source>
        <strain evidence="2 3">IRF9</strain>
    </source>
</reference>
<evidence type="ECO:0000256" key="1">
    <source>
        <dbReference type="SAM" id="MobiDB-lite"/>
    </source>
</evidence>
<protein>
    <submittedName>
        <fullName evidence="2">Uncharacterized protein</fullName>
    </submittedName>
</protein>
<dbReference type="InterPro" id="IPR006530">
    <property type="entry name" value="YD"/>
</dbReference>
<dbReference type="InterPro" id="IPR022385">
    <property type="entry name" value="Rhs_assc_core"/>
</dbReference>
<evidence type="ECO:0000313" key="2">
    <source>
        <dbReference type="EMBL" id="AOT69961.1"/>
    </source>
</evidence>
<dbReference type="InterPro" id="IPR050708">
    <property type="entry name" value="T6SS_VgrG/RHS"/>
</dbReference>
<feature type="region of interest" description="Disordered" evidence="1">
    <location>
        <begin position="338"/>
        <end position="383"/>
    </location>
</feature>
<dbReference type="Gene3D" id="2.180.10.10">
    <property type="entry name" value="RHS repeat-associated core"/>
    <property type="match status" value="1"/>
</dbReference>
<keyword evidence="3" id="KW-1185">Reference proteome</keyword>
<dbReference type="RefSeq" id="WP_069976188.1">
    <property type="nucleotide sequence ID" value="NZ_CP017269.1"/>
</dbReference>
<dbReference type="PANTHER" id="PTHR32305:SF15">
    <property type="entry name" value="PROTEIN RHSA-RELATED"/>
    <property type="match status" value="1"/>
</dbReference>
<dbReference type="NCBIfam" id="TIGR01643">
    <property type="entry name" value="YD_repeat_2x"/>
    <property type="match status" value="2"/>
</dbReference>